<dbReference type="GO" id="GO:0016020">
    <property type="term" value="C:membrane"/>
    <property type="evidence" value="ECO:0007669"/>
    <property type="project" value="UniProtKB-UniRule"/>
</dbReference>
<dbReference type="AlphaFoldDB" id="A0A1G1YTX4"/>
<keyword evidence="2" id="KW-1133">Transmembrane helix</keyword>
<dbReference type="InterPro" id="IPR019533">
    <property type="entry name" value="Peptidase_S26"/>
</dbReference>
<dbReference type="GO" id="GO:0009003">
    <property type="term" value="F:signal peptidase activity"/>
    <property type="evidence" value="ECO:0007669"/>
    <property type="project" value="UniProtKB-EC"/>
</dbReference>
<gene>
    <name evidence="3" type="ORF">A2912_01300</name>
</gene>
<organism evidence="3 4">
    <name type="scientific">Candidatus Buchananbacteria bacterium RIFCSPLOWO2_01_FULL_40_23b</name>
    <dbReference type="NCBI Taxonomy" id="1797544"/>
    <lineage>
        <taxon>Bacteria</taxon>
        <taxon>Candidatus Buchananiibacteriota</taxon>
    </lineage>
</organism>
<dbReference type="Proteomes" id="UP000178122">
    <property type="component" value="Unassembled WGS sequence"/>
</dbReference>
<dbReference type="PANTHER" id="PTHR10806:SF6">
    <property type="entry name" value="SIGNAL PEPTIDASE COMPLEX CATALYTIC SUBUNIT SEC11"/>
    <property type="match status" value="1"/>
</dbReference>
<sequence>MEHGLHNNVLCSQQFNEFKESFSNYWSICGYWYEQRNITKTKFQSFPLSDGFRKGDVIIIWRANENNIKLGDTLVFQGNRAQPIIHRVVKIWEQDGQKHYQTKGDHNSASINGQNSEEDITINRIYGKAIAKVPYLGWVKILFVEILALFGIIIER</sequence>
<evidence type="ECO:0000313" key="4">
    <source>
        <dbReference type="Proteomes" id="UP000178122"/>
    </source>
</evidence>
<evidence type="ECO:0000256" key="2">
    <source>
        <dbReference type="SAM" id="Phobius"/>
    </source>
</evidence>
<name>A0A1G1YTX4_9BACT</name>
<keyword evidence="2" id="KW-0472">Membrane</keyword>
<dbReference type="GO" id="GO:0004252">
    <property type="term" value="F:serine-type endopeptidase activity"/>
    <property type="evidence" value="ECO:0007669"/>
    <property type="project" value="UniProtKB-UniRule"/>
</dbReference>
<evidence type="ECO:0000313" key="3">
    <source>
        <dbReference type="EMBL" id="OGY55729.1"/>
    </source>
</evidence>
<dbReference type="EMBL" id="MHIN01000006">
    <property type="protein sequence ID" value="OGY55729.1"/>
    <property type="molecule type" value="Genomic_DNA"/>
</dbReference>
<evidence type="ECO:0000256" key="1">
    <source>
        <dbReference type="NCBIfam" id="TIGR02228"/>
    </source>
</evidence>
<dbReference type="InterPro" id="IPR001733">
    <property type="entry name" value="Peptidase_S26B"/>
</dbReference>
<reference evidence="3 4" key="1">
    <citation type="journal article" date="2016" name="Nat. Commun.">
        <title>Thousands of microbial genomes shed light on interconnected biogeochemical processes in an aquifer system.</title>
        <authorList>
            <person name="Anantharaman K."/>
            <person name="Brown C.T."/>
            <person name="Hug L.A."/>
            <person name="Sharon I."/>
            <person name="Castelle C.J."/>
            <person name="Probst A.J."/>
            <person name="Thomas B.C."/>
            <person name="Singh A."/>
            <person name="Wilkins M.J."/>
            <person name="Karaoz U."/>
            <person name="Brodie E.L."/>
            <person name="Williams K.H."/>
            <person name="Hubbard S.S."/>
            <person name="Banfield J.F."/>
        </authorList>
    </citation>
    <scope>NUCLEOTIDE SEQUENCE [LARGE SCALE GENOMIC DNA]</scope>
</reference>
<proteinExistence type="predicted"/>
<protein>
    <recommendedName>
        <fullName evidence="1">Signal peptidase I</fullName>
        <ecNumber evidence="1">3.4.21.89</ecNumber>
    </recommendedName>
</protein>
<dbReference type="GO" id="GO:0006465">
    <property type="term" value="P:signal peptide processing"/>
    <property type="evidence" value="ECO:0007669"/>
    <property type="project" value="UniProtKB-UniRule"/>
</dbReference>
<comment type="caution">
    <text evidence="3">The sequence shown here is derived from an EMBL/GenBank/DDBJ whole genome shotgun (WGS) entry which is preliminary data.</text>
</comment>
<keyword evidence="2" id="KW-0812">Transmembrane</keyword>
<dbReference type="PANTHER" id="PTHR10806">
    <property type="entry name" value="SIGNAL PEPTIDASE COMPLEX CATALYTIC SUBUNIT SEC11"/>
    <property type="match status" value="1"/>
</dbReference>
<dbReference type="CDD" id="cd06530">
    <property type="entry name" value="S26_SPase_I"/>
    <property type="match status" value="1"/>
</dbReference>
<dbReference type="NCBIfam" id="TIGR02228">
    <property type="entry name" value="sigpep_I_arch"/>
    <property type="match status" value="1"/>
</dbReference>
<feature type="transmembrane region" description="Helical" evidence="2">
    <location>
        <begin position="135"/>
        <end position="154"/>
    </location>
</feature>
<dbReference type="EC" id="3.4.21.89" evidence="1"/>
<accession>A0A1G1YTX4</accession>